<organism evidence="2 3">
    <name type="scientific">Lysobacter arenosi</name>
    <dbReference type="NCBI Taxonomy" id="2795387"/>
    <lineage>
        <taxon>Bacteria</taxon>
        <taxon>Pseudomonadati</taxon>
        <taxon>Pseudomonadota</taxon>
        <taxon>Gammaproteobacteria</taxon>
        <taxon>Lysobacterales</taxon>
        <taxon>Lysobacteraceae</taxon>
        <taxon>Lysobacter</taxon>
    </lineage>
</organism>
<evidence type="ECO:0000313" key="2">
    <source>
        <dbReference type="EMBL" id="QSX74904.1"/>
    </source>
</evidence>
<dbReference type="Proteomes" id="UP000663400">
    <property type="component" value="Chromosome"/>
</dbReference>
<dbReference type="EMBL" id="CP071517">
    <property type="protein sequence ID" value="QSX74904.1"/>
    <property type="molecule type" value="Genomic_DNA"/>
</dbReference>
<evidence type="ECO:0008006" key="4">
    <source>
        <dbReference type="Google" id="ProtNLM"/>
    </source>
</evidence>
<keyword evidence="1" id="KW-0732">Signal</keyword>
<reference evidence="2 3" key="1">
    <citation type="submission" date="2021-02" db="EMBL/GenBank/DDBJ databases">
        <title>Lysobacter arenosi sp. nov., isolated from soil of gangwondo yeongwol, south Korea.</title>
        <authorList>
            <person name="Kim K.R."/>
            <person name="Kim K.H."/>
            <person name="Jeon C.O."/>
        </authorList>
    </citation>
    <scope>NUCLEOTIDE SEQUENCE [LARGE SCALE GENOMIC DNA]</scope>
    <source>
        <strain evidence="2 3">R7</strain>
    </source>
</reference>
<protein>
    <recommendedName>
        <fullName evidence="4">Secreted protein</fullName>
    </recommendedName>
</protein>
<name>A0ABX7R9Y8_9GAMM</name>
<proteinExistence type="predicted"/>
<sequence>MHPAAVVAILLAAGALAGCDKDDGHAVAQVAAPTVEAPLSTAPSDPGTPGGKLVYNPKVDEMLFVFDNLGTAVTIPHAWQEGDVSIEKLATAGVTQSLCAYGARFHPAHEDPKLYYHVALIRVYDEARWQALNGAERVGEIELAHIDGKVYSFASVTANPLPDGTAESERFDQLVISDQDAPKQLAIKKAS</sequence>
<feature type="chain" id="PRO_5045226477" description="Secreted protein" evidence="1">
    <location>
        <begin position="18"/>
        <end position="191"/>
    </location>
</feature>
<gene>
    <name evidence="2" type="ORF">HIV01_017455</name>
</gene>
<accession>A0ABX7R9Y8</accession>
<evidence type="ECO:0000313" key="3">
    <source>
        <dbReference type="Proteomes" id="UP000663400"/>
    </source>
</evidence>
<dbReference type="RefSeq" id="WP_200604151.1">
    <property type="nucleotide sequence ID" value="NZ_CP071517.1"/>
</dbReference>
<evidence type="ECO:0000256" key="1">
    <source>
        <dbReference type="SAM" id="SignalP"/>
    </source>
</evidence>
<feature type="signal peptide" evidence="1">
    <location>
        <begin position="1"/>
        <end position="17"/>
    </location>
</feature>
<keyword evidence="3" id="KW-1185">Reference proteome</keyword>